<feature type="compositionally biased region" description="Basic and acidic residues" evidence="1">
    <location>
        <begin position="71"/>
        <end position="84"/>
    </location>
</feature>
<accession>A0A9D4CX54</accession>
<dbReference type="PROSITE" id="PS51257">
    <property type="entry name" value="PROKAR_LIPOPROTEIN"/>
    <property type="match status" value="1"/>
</dbReference>
<evidence type="ECO:0000313" key="2">
    <source>
        <dbReference type="EMBL" id="KAH3735151.1"/>
    </source>
</evidence>
<dbReference type="Proteomes" id="UP000828390">
    <property type="component" value="Unassembled WGS sequence"/>
</dbReference>
<name>A0A9D4CX54_DREPO</name>
<organism evidence="2 3">
    <name type="scientific">Dreissena polymorpha</name>
    <name type="common">Zebra mussel</name>
    <name type="synonym">Mytilus polymorpha</name>
    <dbReference type="NCBI Taxonomy" id="45954"/>
    <lineage>
        <taxon>Eukaryota</taxon>
        <taxon>Metazoa</taxon>
        <taxon>Spiralia</taxon>
        <taxon>Lophotrochozoa</taxon>
        <taxon>Mollusca</taxon>
        <taxon>Bivalvia</taxon>
        <taxon>Autobranchia</taxon>
        <taxon>Heteroconchia</taxon>
        <taxon>Euheterodonta</taxon>
        <taxon>Imparidentia</taxon>
        <taxon>Neoheterodontei</taxon>
        <taxon>Myida</taxon>
        <taxon>Dreissenoidea</taxon>
        <taxon>Dreissenidae</taxon>
        <taxon>Dreissena</taxon>
    </lineage>
</organism>
<protein>
    <submittedName>
        <fullName evidence="2">Uncharacterized protein</fullName>
    </submittedName>
</protein>
<evidence type="ECO:0000256" key="1">
    <source>
        <dbReference type="SAM" id="MobiDB-lite"/>
    </source>
</evidence>
<proteinExistence type="predicted"/>
<feature type="region of interest" description="Disordered" evidence="1">
    <location>
        <begin position="65"/>
        <end position="84"/>
    </location>
</feature>
<reference evidence="2" key="1">
    <citation type="journal article" date="2019" name="bioRxiv">
        <title>The Genome of the Zebra Mussel, Dreissena polymorpha: A Resource for Invasive Species Research.</title>
        <authorList>
            <person name="McCartney M.A."/>
            <person name="Auch B."/>
            <person name="Kono T."/>
            <person name="Mallez S."/>
            <person name="Zhang Y."/>
            <person name="Obille A."/>
            <person name="Becker A."/>
            <person name="Abrahante J.E."/>
            <person name="Garbe J."/>
            <person name="Badalamenti J.P."/>
            <person name="Herman A."/>
            <person name="Mangelson H."/>
            <person name="Liachko I."/>
            <person name="Sullivan S."/>
            <person name="Sone E.D."/>
            <person name="Koren S."/>
            <person name="Silverstein K.A.T."/>
            <person name="Beckman K.B."/>
            <person name="Gohl D.M."/>
        </authorList>
    </citation>
    <scope>NUCLEOTIDE SEQUENCE</scope>
    <source>
        <strain evidence="2">Duluth1</strain>
        <tissue evidence="2">Whole animal</tissue>
    </source>
</reference>
<sequence length="112" mass="12912">MARMSRSQTSSPISFTTKTRLYKALVVFMLLYSCEACTFHGYRHLKTSTSHQYKRASPEHLRINCWPTRAHPGDRQTTKADMDLTSHQAHLSVQDCAPGHYRGRQMKAGWKK</sequence>
<evidence type="ECO:0000313" key="3">
    <source>
        <dbReference type="Proteomes" id="UP000828390"/>
    </source>
</evidence>
<dbReference type="AlphaFoldDB" id="A0A9D4CX54"/>
<reference evidence="2" key="2">
    <citation type="submission" date="2020-11" db="EMBL/GenBank/DDBJ databases">
        <authorList>
            <person name="McCartney M.A."/>
            <person name="Auch B."/>
            <person name="Kono T."/>
            <person name="Mallez S."/>
            <person name="Becker A."/>
            <person name="Gohl D.M."/>
            <person name="Silverstein K.A.T."/>
            <person name="Koren S."/>
            <person name="Bechman K.B."/>
            <person name="Herman A."/>
            <person name="Abrahante J.E."/>
            <person name="Garbe J."/>
        </authorList>
    </citation>
    <scope>NUCLEOTIDE SEQUENCE</scope>
    <source>
        <strain evidence="2">Duluth1</strain>
        <tissue evidence="2">Whole animal</tissue>
    </source>
</reference>
<gene>
    <name evidence="2" type="ORF">DPMN_041612</name>
</gene>
<keyword evidence="3" id="KW-1185">Reference proteome</keyword>
<dbReference type="EMBL" id="JAIWYP010000011">
    <property type="protein sequence ID" value="KAH3735151.1"/>
    <property type="molecule type" value="Genomic_DNA"/>
</dbReference>
<comment type="caution">
    <text evidence="2">The sequence shown here is derived from an EMBL/GenBank/DDBJ whole genome shotgun (WGS) entry which is preliminary data.</text>
</comment>